<dbReference type="InterPro" id="IPR026444">
    <property type="entry name" value="Secre_tail"/>
</dbReference>
<reference evidence="3 4" key="1">
    <citation type="submission" date="2020-04" db="EMBL/GenBank/DDBJ databases">
        <title>Flammeovirga sp. SR4, a novel species isolated from seawater.</title>
        <authorList>
            <person name="Wang X."/>
        </authorList>
    </citation>
    <scope>NUCLEOTIDE SEQUENCE [LARGE SCALE GENOMIC DNA]</scope>
    <source>
        <strain evidence="3 4">ATCC 23126</strain>
    </source>
</reference>
<dbReference type="InterPro" id="IPR000601">
    <property type="entry name" value="PKD_dom"/>
</dbReference>
<evidence type="ECO:0000313" key="3">
    <source>
        <dbReference type="EMBL" id="NME66739.1"/>
    </source>
</evidence>
<dbReference type="Gene3D" id="2.160.20.110">
    <property type="match status" value="1"/>
</dbReference>
<feature type="domain" description="PKD/Chitinase" evidence="2">
    <location>
        <begin position="504"/>
        <end position="595"/>
    </location>
</feature>
<proteinExistence type="predicted"/>
<dbReference type="InterPro" id="IPR022409">
    <property type="entry name" value="PKD/Chitinase_dom"/>
</dbReference>
<name>A0A7X9RT21_9BACT</name>
<feature type="chain" id="PRO_5031375296" evidence="1">
    <location>
        <begin position="27"/>
        <end position="1478"/>
    </location>
</feature>
<evidence type="ECO:0000313" key="4">
    <source>
        <dbReference type="Proteomes" id="UP000576082"/>
    </source>
</evidence>
<dbReference type="InterPro" id="IPR013783">
    <property type="entry name" value="Ig-like_fold"/>
</dbReference>
<dbReference type="Pfam" id="PF22352">
    <property type="entry name" value="K319L-like_PKD"/>
    <property type="match status" value="5"/>
</dbReference>
<dbReference type="EMBL" id="JABANE010000004">
    <property type="protein sequence ID" value="NME66739.1"/>
    <property type="molecule type" value="Genomic_DNA"/>
</dbReference>
<dbReference type="RefSeq" id="WP_169654516.1">
    <property type="nucleotide sequence ID" value="NZ_JABANE010000004.1"/>
</dbReference>
<accession>A0A7X9RT21</accession>
<feature type="domain" description="PKD/Chitinase" evidence="2">
    <location>
        <begin position="1308"/>
        <end position="1393"/>
    </location>
</feature>
<evidence type="ECO:0000256" key="1">
    <source>
        <dbReference type="SAM" id="SignalP"/>
    </source>
</evidence>
<feature type="domain" description="PKD/Chitinase" evidence="2">
    <location>
        <begin position="1046"/>
        <end position="1132"/>
    </location>
</feature>
<dbReference type="Gene3D" id="2.60.40.1120">
    <property type="entry name" value="Carboxypeptidase-like, regulatory domain"/>
    <property type="match status" value="1"/>
</dbReference>
<feature type="domain" description="PKD/Chitinase" evidence="2">
    <location>
        <begin position="1221"/>
        <end position="1306"/>
    </location>
</feature>
<dbReference type="Proteomes" id="UP000576082">
    <property type="component" value="Unassembled WGS sequence"/>
</dbReference>
<dbReference type="Pfam" id="PF18911">
    <property type="entry name" value="PKD_4"/>
    <property type="match status" value="1"/>
</dbReference>
<keyword evidence="4" id="KW-1185">Reference proteome</keyword>
<sequence>MKRSYSTLLIVAMISLVTFVNTSLFAQTPTYSGGTGTQEDPFLIGTAQDLYDLSLDATFDAGHWAANVYFKLTADIDMAGIDGMNCIGYEYNGGEKKNQFQGKIDGDYHVIRNLYISGVRENVKHIGLGLFGSTHNAKITNLGLVNPYINALAERVGPFVGNGSQTTLENCFVIGGSIEGESKVGSIMGKPNWGTIVKNCFSSVEIRARYKKNGAIFGDIDNITETCLFENLVFYGSYGISENYNKQTEGESDFGGNDGTNGQKFIVSTDYVKNIFTILEKDPKYSTAAKKTPLELTEQATYTGFDFTDGSGKWVMKENSFAVLQGFSSSAFDGLTTFAKLPLQVIASDNTTPIEGATVTIDGTPYTTNAEGKIDNLFFPGVYDYEVTKTNYQTNSGTVNTEGEEMAYVVFLRDDEMSYNVALKFLKEGGAAIEGVSVTVTDGDLFNVTLTSGADGIVTLGKILAKQYSYTTSKDLFIDKTSNITVTKDETFEITLDKDNKAPVADTGADRVVASGDLVTLDGSFSTDPNGDALTYTWESVDPAITLEATEADVDQIRTFTAPAVDGPTDYTFKLKVSDGELETEGTVVITVKGAIFYGPELIKNGSFENALTEGWTGLQDVYATSDDVPETSEGSKSIKIFTKATQIGGYHDAPTEIKNNLQKPLIIGRKYVLKGKVKAVAMSMNVINLRIMPQDQWYDGAKLGLTRPTVTWGKELTLNEWIEFEKIIEITPEFTSDPNDGIGDEVLSKLNIFPSPRNGIGLDETSLPEDEIYLDDMSIVEYDADIMLSAGENIEVRTGATANLMGSFSTSDVLALMWTSKEGLTITNPDAKEASFVVPAVTEDTQYTFTLSATKAIRTETSEVVITALPNAVASAGDDQTIEANQEVTLDASASLPANVTLEWSNTHDITLDDATSAQPKFTAPLVDEKTDFTFTVKASYKGMDVMDEVVITVLPITKAMAGEDQTAESGEVVTLDGSASTPSSVTYAWTAPEGITLSDATASMPTFTAPTVTMKTEYEFTLKVSYEGKEDTNVVKVTVYPVIIADAGENQSVIENASVNLDGSKSTAENVTYAWTASDDNIVITNADQVAASFTAPAVDVATDFTFTLKVTYDENYSATSDVIITVYPEIMANAGDDQSAMSTSTVTLDGSMSSSDVTYAWSTTNDNITITDADKATATFVAPEVTLATEITFTLTVSGQNNQVKTDDVVVTVYPQIIANAGDDQTVMEGTSVNLDGSNSSANVTYAWTSNNEAVIITDADKATASFTAPEVTVTTDITFTLTITDTHNQTATDQVMITVYPEISANAGDDQTVNEGDAVTLNGSNSSDNVTYAWTSSDASIVITNADKATASFTAPSVEEATAITFTLTVSDEFGQEVTDEVVITVNPVEEPTSVDPSSAITLNVYPNPTTSNINVEVTQNATAQVMNSNGQVLQTVTLLKGNNTIDLSTYNFGIYFISVQSEDAVEVVKVMKK</sequence>
<comment type="caution">
    <text evidence="3">The sequence shown here is derived from an EMBL/GenBank/DDBJ whole genome shotgun (WGS) entry which is preliminary data.</text>
</comment>
<dbReference type="Pfam" id="PF18962">
    <property type="entry name" value="Por_Secre_tail"/>
    <property type="match status" value="1"/>
</dbReference>
<organism evidence="3 4">
    <name type="scientific">Flammeovirga aprica JL-4</name>
    <dbReference type="NCBI Taxonomy" id="694437"/>
    <lineage>
        <taxon>Bacteria</taxon>
        <taxon>Pseudomonadati</taxon>
        <taxon>Bacteroidota</taxon>
        <taxon>Cytophagia</taxon>
        <taxon>Cytophagales</taxon>
        <taxon>Flammeovirgaceae</taxon>
        <taxon>Flammeovirga</taxon>
    </lineage>
</organism>
<feature type="signal peptide" evidence="1">
    <location>
        <begin position="1"/>
        <end position="26"/>
    </location>
</feature>
<dbReference type="Gene3D" id="2.60.40.10">
    <property type="entry name" value="Immunoglobulins"/>
    <property type="match status" value="7"/>
</dbReference>
<keyword evidence="1" id="KW-0732">Signal</keyword>
<dbReference type="SMART" id="SM00089">
    <property type="entry name" value="PKD"/>
    <property type="match status" value="4"/>
</dbReference>
<dbReference type="NCBIfam" id="TIGR04183">
    <property type="entry name" value="Por_Secre_tail"/>
    <property type="match status" value="1"/>
</dbReference>
<evidence type="ECO:0000259" key="2">
    <source>
        <dbReference type="SMART" id="SM00089"/>
    </source>
</evidence>
<protein>
    <submittedName>
        <fullName evidence="3">T9SS type A sorting domain-containing protein</fullName>
    </submittedName>
</protein>
<gene>
    <name evidence="3" type="ORF">HHU12_02065</name>
</gene>